<proteinExistence type="predicted"/>
<gene>
    <name evidence="2" type="ORF">GN299_25285</name>
</gene>
<feature type="signal peptide" evidence="1">
    <location>
        <begin position="1"/>
        <end position="22"/>
    </location>
</feature>
<keyword evidence="1" id="KW-0732">Signal</keyword>
<accession>A0A7V8EC41</accession>
<sequence>MKFFKSLSVLLAITAGSSYAMAEGGGDRTFARMEQARQVAIASYQADQKNQAQELAAKETSAKHVHANC</sequence>
<evidence type="ECO:0000313" key="2">
    <source>
        <dbReference type="EMBL" id="KAF0252081.1"/>
    </source>
</evidence>
<comment type="caution">
    <text evidence="2">The sequence shown here is derived from an EMBL/GenBank/DDBJ whole genome shotgun (WGS) entry which is preliminary data.</text>
</comment>
<name>A0A7V8EC41_PSEPU</name>
<dbReference type="AlphaFoldDB" id="A0A7V8EC41"/>
<organism evidence="2 3">
    <name type="scientific">Pseudomonas putida</name>
    <name type="common">Arthrobacter siderocapsulatus</name>
    <dbReference type="NCBI Taxonomy" id="303"/>
    <lineage>
        <taxon>Bacteria</taxon>
        <taxon>Pseudomonadati</taxon>
        <taxon>Pseudomonadota</taxon>
        <taxon>Gammaproteobacteria</taxon>
        <taxon>Pseudomonadales</taxon>
        <taxon>Pseudomonadaceae</taxon>
        <taxon>Pseudomonas</taxon>
    </lineage>
</organism>
<evidence type="ECO:0008006" key="4">
    <source>
        <dbReference type="Google" id="ProtNLM"/>
    </source>
</evidence>
<protein>
    <recommendedName>
        <fullName evidence="4">Secreted protein</fullName>
    </recommendedName>
</protein>
<feature type="chain" id="PRO_5030701511" description="Secreted protein" evidence="1">
    <location>
        <begin position="23"/>
        <end position="69"/>
    </location>
</feature>
<evidence type="ECO:0000256" key="1">
    <source>
        <dbReference type="SAM" id="SignalP"/>
    </source>
</evidence>
<dbReference type="Proteomes" id="UP000442695">
    <property type="component" value="Unassembled WGS sequence"/>
</dbReference>
<reference evidence="2 3" key="1">
    <citation type="submission" date="2019-12" db="EMBL/GenBank/DDBJ databases">
        <authorList>
            <person name="Woiski C."/>
        </authorList>
    </citation>
    <scope>NUCLEOTIDE SEQUENCE [LARGE SCALE GENOMIC DNA]</scope>
    <source>
        <strain evidence="2 3">BOE100</strain>
    </source>
</reference>
<dbReference type="NCBIfam" id="NF041599">
    <property type="entry name" value="reg_PtrA_PA2808"/>
    <property type="match status" value="1"/>
</dbReference>
<dbReference type="EMBL" id="WOWR01000047">
    <property type="protein sequence ID" value="KAF0252081.1"/>
    <property type="molecule type" value="Genomic_DNA"/>
</dbReference>
<evidence type="ECO:0000313" key="3">
    <source>
        <dbReference type="Proteomes" id="UP000442695"/>
    </source>
</evidence>